<comment type="caution">
    <text evidence="1">The sequence shown here is derived from an EMBL/GenBank/DDBJ whole genome shotgun (WGS) entry which is preliminary data.</text>
</comment>
<dbReference type="Proteomes" id="UP001056120">
    <property type="component" value="Linkage Group LG26"/>
</dbReference>
<keyword evidence="2" id="KW-1185">Reference proteome</keyword>
<name>A0ACB8ZD39_9ASTR</name>
<sequence length="395" mass="44122">MNSTCCRLVPVGLCFLVLFHGCLAQLPRQPQQSARLSGRSDCQIEQITAREPNRRQVSEAGFSEFWDSVEQDELECAGVQVVRHTINPKGLLLPYYPSTPELVYVVRGEGVQGTVLPGCEETFETSFPSEGGRGEFSDKHQRVYRYKEGDILALPAGAVHWTYNDGHTPIVVVALRDTSNVANQLDRNFRKFFLAGNPQSQQLQQQPRRSTGHPSKRHPGEQEPPWGQRDRPFTGKQQQEGQAEANIIYIISGSSRLQIVRNDGSAVFDGVAREGQLIVVPQDFAVIKKAGEQGCEWVAFKTNENAITTQLAGRFSYIRALPEDVLANSYGISHEKKLKTLSITGRKDMIKRTRSNTLVVPSRVPVHVEELAMNIQENVQAKEPINPTTFVADER</sequence>
<reference evidence="1 2" key="2">
    <citation type="journal article" date="2022" name="Mol. Ecol. Resour.">
        <title>The genomes of chicory, endive, great burdock and yacon provide insights into Asteraceae paleo-polyploidization history and plant inulin production.</title>
        <authorList>
            <person name="Fan W."/>
            <person name="Wang S."/>
            <person name="Wang H."/>
            <person name="Wang A."/>
            <person name="Jiang F."/>
            <person name="Liu H."/>
            <person name="Zhao H."/>
            <person name="Xu D."/>
            <person name="Zhang Y."/>
        </authorList>
    </citation>
    <scope>NUCLEOTIDE SEQUENCE [LARGE SCALE GENOMIC DNA]</scope>
    <source>
        <strain evidence="2">cv. Yunnan</strain>
        <tissue evidence="1">Leaves</tissue>
    </source>
</reference>
<organism evidence="1 2">
    <name type="scientific">Smallanthus sonchifolius</name>
    <dbReference type="NCBI Taxonomy" id="185202"/>
    <lineage>
        <taxon>Eukaryota</taxon>
        <taxon>Viridiplantae</taxon>
        <taxon>Streptophyta</taxon>
        <taxon>Embryophyta</taxon>
        <taxon>Tracheophyta</taxon>
        <taxon>Spermatophyta</taxon>
        <taxon>Magnoliopsida</taxon>
        <taxon>eudicotyledons</taxon>
        <taxon>Gunneridae</taxon>
        <taxon>Pentapetalae</taxon>
        <taxon>asterids</taxon>
        <taxon>campanulids</taxon>
        <taxon>Asterales</taxon>
        <taxon>Asteraceae</taxon>
        <taxon>Asteroideae</taxon>
        <taxon>Heliantheae alliance</taxon>
        <taxon>Millerieae</taxon>
        <taxon>Smallanthus</taxon>
    </lineage>
</organism>
<dbReference type="EMBL" id="CM042043">
    <property type="protein sequence ID" value="KAI3695702.1"/>
    <property type="molecule type" value="Genomic_DNA"/>
</dbReference>
<protein>
    <submittedName>
        <fullName evidence="1">Uncharacterized protein</fullName>
    </submittedName>
</protein>
<reference evidence="2" key="1">
    <citation type="journal article" date="2022" name="Mol. Ecol. Resour.">
        <title>The genomes of chicory, endive, great burdock and yacon provide insights into Asteraceae palaeo-polyploidization history and plant inulin production.</title>
        <authorList>
            <person name="Fan W."/>
            <person name="Wang S."/>
            <person name="Wang H."/>
            <person name="Wang A."/>
            <person name="Jiang F."/>
            <person name="Liu H."/>
            <person name="Zhao H."/>
            <person name="Xu D."/>
            <person name="Zhang Y."/>
        </authorList>
    </citation>
    <scope>NUCLEOTIDE SEQUENCE [LARGE SCALE GENOMIC DNA]</scope>
    <source>
        <strain evidence="2">cv. Yunnan</strain>
    </source>
</reference>
<evidence type="ECO:0000313" key="1">
    <source>
        <dbReference type="EMBL" id="KAI3695702.1"/>
    </source>
</evidence>
<accession>A0ACB8ZD39</accession>
<proteinExistence type="predicted"/>
<evidence type="ECO:0000313" key="2">
    <source>
        <dbReference type="Proteomes" id="UP001056120"/>
    </source>
</evidence>
<gene>
    <name evidence="1" type="ORF">L1987_78701</name>
</gene>